<sequence length="912" mass="102927">MLESTLPRPPRSVALPNELVLIIFCFALPRVETVEDLKLLQLHRRSILGVCRQWMNCLAGTPAFWDTIYVSWPACRSVVALWAKRSDLNPLRIHLAFPPAQSRGINFAECFDHLQHMFARCWLLSISADFDASAERISSVLATTSFPILKRFLVQNFTPSCSRNILFIAPLATSGVQSMYLSRCRITWNAPPVFAALTTLVISNTTMSYEPAANDFAQLCKCAPALVRLEFFNVRCVNAGINAWWPLYVELVHLRHLRVSFLPGAEGNRLALQLMCFDAPNLSTLYLDADPNHLLQMVSDRPRFLKHVKELRLKLRSSHCELLEFFELLPALARLDVLHQHSPIFKALAPHNTVAHLCPLLHTVSVTCGPDLAGRFLFRRLWAGIPLQRVYYKEVDGGAWASWIRGTLAKSLSGERWDGYRDDIWSQRSSIYESLRYSGLTDAYFKRISVFNIKTSSIPFNFLATEILAEILLLVPTPFHERPRDYKRTVYHLATVSRAFRTSTCDPRFWSYVYVDESSDLVQIPKQLARCGAAPLSIYLGMLPSVCADLPWKYTAIEEGNATYAPIAESDIIRSRYVERWTAALELLSSKLLQCRHFYVHTTCETRTRIIFEVLSNLDGSAISCLYLDIQPASLDDQRISPLPVLFDGKMPGLQGIILREAFVCGLMPVATSVTRLALWADTSHWKPTVQELFDLLRAMPSLINLSISNIPFDDIPAGYANNHAIELSAVTELFFCGYDDTSFAAFGCIRMPVLRTLNLVIAPEEVDQFLHSWRASTLNISALALEFTSTPSVGTFATLLSAFPKLELLDCRRCLYIGLHINAMVLYWSDLCPVLRDLWLDEDLHDRVLTGILEHASSGGFGPDLRLVTLRGHDLEGSVTIPYESKLKNGNLESKPAGILRSSLYTFNYLF</sequence>
<reference evidence="1" key="1">
    <citation type="submission" date="2023-03" db="EMBL/GenBank/DDBJ databases">
        <title>Massive genome expansion in bonnet fungi (Mycena s.s.) driven by repeated elements and novel gene families across ecological guilds.</title>
        <authorList>
            <consortium name="Lawrence Berkeley National Laboratory"/>
            <person name="Harder C.B."/>
            <person name="Miyauchi S."/>
            <person name="Viragh M."/>
            <person name="Kuo A."/>
            <person name="Thoen E."/>
            <person name="Andreopoulos B."/>
            <person name="Lu D."/>
            <person name="Skrede I."/>
            <person name="Drula E."/>
            <person name="Henrissat B."/>
            <person name="Morin E."/>
            <person name="Kohler A."/>
            <person name="Barry K."/>
            <person name="LaButti K."/>
            <person name="Morin E."/>
            <person name="Salamov A."/>
            <person name="Lipzen A."/>
            <person name="Mereny Z."/>
            <person name="Hegedus B."/>
            <person name="Baldrian P."/>
            <person name="Stursova M."/>
            <person name="Weitz H."/>
            <person name="Taylor A."/>
            <person name="Grigoriev I.V."/>
            <person name="Nagy L.G."/>
            <person name="Martin F."/>
            <person name="Kauserud H."/>
        </authorList>
    </citation>
    <scope>NUCLEOTIDE SEQUENCE</scope>
    <source>
        <strain evidence="1">CBHHK182m</strain>
    </source>
</reference>
<dbReference type="AlphaFoldDB" id="A0AAD7KEE8"/>
<gene>
    <name evidence="1" type="ORF">B0H16DRAFT_1447882</name>
</gene>
<dbReference type="SUPFAM" id="SSF52047">
    <property type="entry name" value="RNI-like"/>
    <property type="match status" value="2"/>
</dbReference>
<protein>
    <recommendedName>
        <fullName evidence="3">F-box domain-containing protein</fullName>
    </recommendedName>
</protein>
<name>A0AAD7KEE8_9AGAR</name>
<evidence type="ECO:0000313" key="2">
    <source>
        <dbReference type="Proteomes" id="UP001215598"/>
    </source>
</evidence>
<accession>A0AAD7KEE8</accession>
<dbReference type="EMBL" id="JARKIB010000004">
    <property type="protein sequence ID" value="KAJ7781438.1"/>
    <property type="molecule type" value="Genomic_DNA"/>
</dbReference>
<evidence type="ECO:0000313" key="1">
    <source>
        <dbReference type="EMBL" id="KAJ7781438.1"/>
    </source>
</evidence>
<dbReference type="InterPro" id="IPR032675">
    <property type="entry name" value="LRR_dom_sf"/>
</dbReference>
<proteinExistence type="predicted"/>
<organism evidence="1 2">
    <name type="scientific">Mycena metata</name>
    <dbReference type="NCBI Taxonomy" id="1033252"/>
    <lineage>
        <taxon>Eukaryota</taxon>
        <taxon>Fungi</taxon>
        <taxon>Dikarya</taxon>
        <taxon>Basidiomycota</taxon>
        <taxon>Agaricomycotina</taxon>
        <taxon>Agaricomycetes</taxon>
        <taxon>Agaricomycetidae</taxon>
        <taxon>Agaricales</taxon>
        <taxon>Marasmiineae</taxon>
        <taxon>Mycenaceae</taxon>
        <taxon>Mycena</taxon>
    </lineage>
</organism>
<comment type="caution">
    <text evidence="1">The sequence shown here is derived from an EMBL/GenBank/DDBJ whole genome shotgun (WGS) entry which is preliminary data.</text>
</comment>
<evidence type="ECO:0008006" key="3">
    <source>
        <dbReference type="Google" id="ProtNLM"/>
    </source>
</evidence>
<keyword evidence="2" id="KW-1185">Reference proteome</keyword>
<dbReference type="Gene3D" id="3.80.10.10">
    <property type="entry name" value="Ribonuclease Inhibitor"/>
    <property type="match status" value="1"/>
</dbReference>
<dbReference type="Proteomes" id="UP001215598">
    <property type="component" value="Unassembled WGS sequence"/>
</dbReference>